<dbReference type="Proteomes" id="UP000271087">
    <property type="component" value="Unassembled WGS sequence"/>
</dbReference>
<dbReference type="PANTHER" id="PTHR14918:SF3">
    <property type="entry name" value="KICSTOR COMPLEX PROTEIN SZT2"/>
    <property type="match status" value="1"/>
</dbReference>
<dbReference type="EMBL" id="UYRW01008464">
    <property type="protein sequence ID" value="VDM96684.1"/>
    <property type="molecule type" value="Genomic_DNA"/>
</dbReference>
<dbReference type="InterPro" id="IPR033228">
    <property type="entry name" value="SZT2"/>
</dbReference>
<dbReference type="GO" id="GO:0005777">
    <property type="term" value="C:peroxisome"/>
    <property type="evidence" value="ECO:0007669"/>
    <property type="project" value="InterPro"/>
</dbReference>
<dbReference type="PANTHER" id="PTHR14918">
    <property type="entry name" value="KICSTOR COMPLEX PROTEIN SZT2"/>
    <property type="match status" value="1"/>
</dbReference>
<dbReference type="OrthoDB" id="5876980at2759"/>
<sequence>LEQAVIADSPAQHISGSKMSLFENSSSISHVRSTRSNTFNALLHSSDRKLRKFTKSLDEDEPCCLKIQFMLVESYVKYLKKNGLRLLNVIAFTPVTRQASVRYSLHYDMQNVESSPNVWMYKACDCGVLFVHITIIEPHFSVQYLLWNVAQLDRLKIRCDKNFDYIDQRNLHVLKDSIISKAHVHSFTYDFHLRMVATYLIGGQQV</sequence>
<keyword evidence="2" id="KW-1185">Reference proteome</keyword>
<feature type="non-terminal residue" evidence="1">
    <location>
        <position position="1"/>
    </location>
</feature>
<dbReference type="AlphaFoldDB" id="A0A3P7JZQ8"/>
<reference evidence="1 2" key="1">
    <citation type="submission" date="2018-08" db="EMBL/GenBank/DDBJ databases">
        <authorList>
            <person name="Laetsch R D."/>
            <person name="Stevens L."/>
            <person name="Kumar S."/>
            <person name="Blaxter L. M."/>
        </authorList>
    </citation>
    <scope>NUCLEOTIDE SEQUENCE [LARGE SCALE GENOMIC DNA]</scope>
</reference>
<protein>
    <submittedName>
        <fullName evidence="1">Uncharacterized protein</fullName>
    </submittedName>
</protein>
<name>A0A3P7JZQ8_ONCOC</name>
<accession>A0A3P7JZQ8</accession>
<proteinExistence type="predicted"/>
<gene>
    <name evidence="1" type="ORF">NOO_LOCUS11644</name>
</gene>
<evidence type="ECO:0000313" key="2">
    <source>
        <dbReference type="Proteomes" id="UP000271087"/>
    </source>
</evidence>
<organism evidence="1 2">
    <name type="scientific">Onchocerca ochengi</name>
    <name type="common">Filarial nematode worm</name>
    <dbReference type="NCBI Taxonomy" id="42157"/>
    <lineage>
        <taxon>Eukaryota</taxon>
        <taxon>Metazoa</taxon>
        <taxon>Ecdysozoa</taxon>
        <taxon>Nematoda</taxon>
        <taxon>Chromadorea</taxon>
        <taxon>Rhabditida</taxon>
        <taxon>Spirurina</taxon>
        <taxon>Spiruromorpha</taxon>
        <taxon>Filarioidea</taxon>
        <taxon>Onchocercidae</taxon>
        <taxon>Onchocerca</taxon>
    </lineage>
</organism>
<evidence type="ECO:0000313" key="1">
    <source>
        <dbReference type="EMBL" id="VDM96684.1"/>
    </source>
</evidence>